<dbReference type="PROSITE" id="PS00028">
    <property type="entry name" value="ZINC_FINGER_C2H2_1"/>
    <property type="match status" value="2"/>
</dbReference>
<keyword evidence="4" id="KW-0804">Transcription</keyword>
<keyword evidence="6" id="KW-0862">Zinc</keyword>
<dbReference type="Gene3D" id="3.30.160.60">
    <property type="entry name" value="Classic Zinc Finger"/>
    <property type="match status" value="1"/>
</dbReference>
<organism evidence="10 11">
    <name type="scientific">Nyssa sinensis</name>
    <dbReference type="NCBI Taxonomy" id="561372"/>
    <lineage>
        <taxon>Eukaryota</taxon>
        <taxon>Viridiplantae</taxon>
        <taxon>Streptophyta</taxon>
        <taxon>Embryophyta</taxon>
        <taxon>Tracheophyta</taxon>
        <taxon>Spermatophyta</taxon>
        <taxon>Magnoliopsida</taxon>
        <taxon>eudicotyledons</taxon>
        <taxon>Gunneridae</taxon>
        <taxon>Pentapetalae</taxon>
        <taxon>asterids</taxon>
        <taxon>Cornales</taxon>
        <taxon>Nyssaceae</taxon>
        <taxon>Nyssa</taxon>
    </lineage>
</organism>
<keyword evidence="3" id="KW-0238">DNA-binding</keyword>
<gene>
    <name evidence="10" type="ORF">F0562_035641</name>
</gene>
<keyword evidence="5" id="KW-0539">Nucleus</keyword>
<keyword evidence="11" id="KW-1185">Reference proteome</keyword>
<dbReference type="GO" id="GO:0008270">
    <property type="term" value="F:zinc ion binding"/>
    <property type="evidence" value="ECO:0007669"/>
    <property type="project" value="UniProtKB-KW"/>
</dbReference>
<dbReference type="PROSITE" id="PS50982">
    <property type="entry name" value="MBD"/>
    <property type="match status" value="1"/>
</dbReference>
<dbReference type="InterPro" id="IPR001739">
    <property type="entry name" value="Methyl_CpG_DNA-bd"/>
</dbReference>
<evidence type="ECO:0000256" key="7">
    <source>
        <dbReference type="SAM" id="MobiDB-lite"/>
    </source>
</evidence>
<dbReference type="InterPro" id="IPR016177">
    <property type="entry name" value="DNA-bd_dom_sf"/>
</dbReference>
<comment type="subcellular location">
    <subcellularLocation>
        <location evidence="1">Nucleus</location>
    </subcellularLocation>
</comment>
<feature type="region of interest" description="Disordered" evidence="7">
    <location>
        <begin position="77"/>
        <end position="121"/>
    </location>
</feature>
<feature type="region of interest" description="Disordered" evidence="7">
    <location>
        <begin position="679"/>
        <end position="699"/>
    </location>
</feature>
<dbReference type="InterPro" id="IPR013087">
    <property type="entry name" value="Znf_C2H2_type"/>
</dbReference>
<dbReference type="Proteomes" id="UP000325577">
    <property type="component" value="Linkage Group LG21"/>
</dbReference>
<evidence type="ECO:0000313" key="11">
    <source>
        <dbReference type="Proteomes" id="UP000325577"/>
    </source>
</evidence>
<keyword evidence="6" id="KW-0479">Metal-binding</keyword>
<dbReference type="SUPFAM" id="SSF54171">
    <property type="entry name" value="DNA-binding domain"/>
    <property type="match status" value="1"/>
</dbReference>
<keyword evidence="2" id="KW-0805">Transcription regulation</keyword>
<dbReference type="PANTHER" id="PTHR37701:SF17">
    <property type="entry name" value="METHYL BINDING DOMAIN117"/>
    <property type="match status" value="1"/>
</dbReference>
<dbReference type="PANTHER" id="PTHR37701">
    <property type="entry name" value="METHYL-CPG-BINDING DOMAIN-CONTAINING PROTEIN 8"/>
    <property type="match status" value="1"/>
</dbReference>
<feature type="compositionally biased region" description="Low complexity" evidence="7">
    <location>
        <begin position="83"/>
        <end position="98"/>
    </location>
</feature>
<reference evidence="10 11" key="1">
    <citation type="submission" date="2019-09" db="EMBL/GenBank/DDBJ databases">
        <title>A chromosome-level genome assembly of the Chinese tupelo Nyssa sinensis.</title>
        <authorList>
            <person name="Yang X."/>
            <person name="Kang M."/>
            <person name="Yang Y."/>
            <person name="Xiong H."/>
            <person name="Wang M."/>
            <person name="Zhang Z."/>
            <person name="Wang Z."/>
            <person name="Wu H."/>
            <person name="Ma T."/>
            <person name="Liu J."/>
            <person name="Xi Z."/>
        </authorList>
    </citation>
    <scope>NUCLEOTIDE SEQUENCE [LARGE SCALE GENOMIC DNA]</scope>
    <source>
        <strain evidence="10">J267</strain>
        <tissue evidence="10">Leaf</tissue>
    </source>
</reference>
<dbReference type="PROSITE" id="PS50157">
    <property type="entry name" value="ZINC_FINGER_C2H2_2"/>
    <property type="match status" value="2"/>
</dbReference>
<evidence type="ECO:0000256" key="6">
    <source>
        <dbReference type="PROSITE-ProRule" id="PRU00042"/>
    </source>
</evidence>
<evidence type="ECO:0000256" key="1">
    <source>
        <dbReference type="ARBA" id="ARBA00004123"/>
    </source>
</evidence>
<dbReference type="Pfam" id="PF01429">
    <property type="entry name" value="MBD"/>
    <property type="match status" value="1"/>
</dbReference>
<evidence type="ECO:0000256" key="3">
    <source>
        <dbReference type="ARBA" id="ARBA00023125"/>
    </source>
</evidence>
<feature type="domain" description="C2H2-type" evidence="8">
    <location>
        <begin position="449"/>
        <end position="476"/>
    </location>
</feature>
<feature type="domain" description="C2H2-type" evidence="8">
    <location>
        <begin position="404"/>
        <end position="432"/>
    </location>
</feature>
<dbReference type="AlphaFoldDB" id="A0A5J5AEW9"/>
<proteinExistence type="predicted"/>
<protein>
    <recommendedName>
        <fullName evidence="12">C2H2-type domain-containing protein</fullName>
    </recommendedName>
</protein>
<dbReference type="InterPro" id="IPR037472">
    <property type="entry name" value="MBD8"/>
</dbReference>
<evidence type="ECO:0000256" key="2">
    <source>
        <dbReference type="ARBA" id="ARBA00023015"/>
    </source>
</evidence>
<evidence type="ECO:0000256" key="4">
    <source>
        <dbReference type="ARBA" id="ARBA00023163"/>
    </source>
</evidence>
<keyword evidence="6" id="KW-0863">Zinc-finger</keyword>
<evidence type="ECO:0008006" key="12">
    <source>
        <dbReference type="Google" id="ProtNLM"/>
    </source>
</evidence>
<sequence length="1277" mass="140822">MASATIDSTSDRLQVESIPTLDLRLLSQSELYSLSLCSDGAFDPRRCDDVVIPKIDRSVFNESAGSRKQTYSRLRLAPRKPETASPSAAGATTTTIPSRTPHLRTAKSTADITDDNDPEREENSRIIGILKELFAGKTNGDELIPVRVEYSDSVPEFSNVGHSNVKKRKRGRPRKNDSAVVPAADVALEVEVERGDDVIKDIVVYENVEDRDREIVNKNGVVVDVAALANLEDPYGAELKRRTEGLETEEELLGFLNGVNGQWGSRRKKKRIVDASDFGDVLPKGWNLSLSLKKKVGRVWLFCRRYISPNGRQFASCKEVSSYLLSFIGHQDADPPNYGHSDENILLTYKMASGNAADFVVRENIKRGDLVCYKPSPVTYISNDHETQVTSNIGNPGEVQGEILKCHKCTMIFDEKDDLLHHQLSCHRRKRSRIGTSVTDGLIIKGGIYECQFCHKTFNERNRYNGHVGAHMKNHVKSVEASPRVLSMQNSVDPVLFGGVPPGESMRQTSIGDEGDVAKMFNVKADGELNSDSPPTPTKYYTDSNIGTYTDKFDLELNFLSHNKQDTGADRNEKTLTEESCDKQDTDYKMNNYKLESVDEAAKLNFCLGSEAALSNNKNKGNCESSGETNVLECAATTIKECFVGQERISGSCLTSLYVNEKTGDVKINVNGVSASIEETNQESGAKSGLPTPNDDEKTRGIEKMEDRCFARAKEEFKLDGEKFANNEPMSGFQSSCADQDEDVMTGVKQQSSSDVCSLDPVRNEQRCGNADNNTNWVLTSEGCVLPPSGDKETSGCKDNELRIGFVSSHTGRDEDAGTTINQERSSESRSIVPSWTELCFVENNGNGVSTCIVEETGQEKDSKSSLVILSDYEQTYDVEKNMDEVSTRKMEEPRCDEVQTFRNGELAFRSSHSGLNADVVTSSKQENILEFCSLVPSGNQQKSGVEYVTGVYNSTVVEPDQESSSGSGLLTCFGIGQSCNDVYMASKVTTNSIEEPKPYEVQNFRDTELVLAFGNTNIGLDTDAMSRVGIKQTFCLETNLRVGNNTVEEPQQERGSGSEFLGPSCYGKECDLGNNLNSVYTGRVWERPRIDEIRSSGNDELMIGFGSSSAQPEKDVMTGGIWMTDEENVLQSSLAVNSAPPVQSSSCFPTFHIASDKGENELFRVHEKYDNMSGFEGPRSSGIEHVEFSFLPAQNFPSLQEGPKTLSYDTEMGQGFDSSFWLGKDALSPNIATRNQFTTVCIWCRNELHHNPIQTGAIGSVCPNCNAKISEQFNVL</sequence>
<name>A0A5J5AEW9_9ASTE</name>
<evidence type="ECO:0000313" key="10">
    <source>
        <dbReference type="EMBL" id="KAA8528286.1"/>
    </source>
</evidence>
<feature type="domain" description="MBD" evidence="9">
    <location>
        <begin position="272"/>
        <end position="345"/>
    </location>
</feature>
<evidence type="ECO:0000259" key="8">
    <source>
        <dbReference type="PROSITE" id="PS50157"/>
    </source>
</evidence>
<dbReference type="GO" id="GO:0003677">
    <property type="term" value="F:DNA binding"/>
    <property type="evidence" value="ECO:0007669"/>
    <property type="project" value="UniProtKB-KW"/>
</dbReference>
<dbReference type="OrthoDB" id="1675150at2759"/>
<dbReference type="GO" id="GO:0005634">
    <property type="term" value="C:nucleus"/>
    <property type="evidence" value="ECO:0007669"/>
    <property type="project" value="UniProtKB-SubCell"/>
</dbReference>
<accession>A0A5J5AEW9</accession>
<evidence type="ECO:0000259" key="9">
    <source>
        <dbReference type="PROSITE" id="PS50982"/>
    </source>
</evidence>
<evidence type="ECO:0000256" key="5">
    <source>
        <dbReference type="ARBA" id="ARBA00023242"/>
    </source>
</evidence>
<dbReference type="EMBL" id="CM018045">
    <property type="protein sequence ID" value="KAA8528286.1"/>
    <property type="molecule type" value="Genomic_DNA"/>
</dbReference>
<dbReference type="SMART" id="SM00355">
    <property type="entry name" value="ZnF_C2H2"/>
    <property type="match status" value="2"/>
</dbReference>